<feature type="repeat" description="TPR" evidence="3">
    <location>
        <begin position="666"/>
        <end position="699"/>
    </location>
</feature>
<dbReference type="InterPro" id="IPR040962">
    <property type="entry name" value="TPR_22"/>
</dbReference>
<dbReference type="Proteomes" id="UP000813824">
    <property type="component" value="Unassembled WGS sequence"/>
</dbReference>
<feature type="repeat" description="TPR" evidence="3">
    <location>
        <begin position="700"/>
        <end position="733"/>
    </location>
</feature>
<dbReference type="InterPro" id="IPR011990">
    <property type="entry name" value="TPR-like_helical_dom_sf"/>
</dbReference>
<sequence length="1418" mass="157415">MSAFVKTKLKNAREALGKKKYDLARDAATDVLSYEPENYNAHVFLGLACLELGDSDQSEQAYRKAIELNPDQVLAWQGIAKLYERKESWDQYSDALEHLAQLFLKGNDATKCAETIQKLVDLRRSHGTPSQISEVLYFYLPDSTYYPLLSTLPPPDATNPTSTTTFQAQAAIHNSLPILEEIISIYEREEEAAIKNEVERRRTRLGAAGPEQIKREVGREVWGSSKLPALYNEVMSHPNAADELRRSTESKLLRHRQQLLQALPSTGELAARKAKIASELQDLVNGMVLLEIPDEVAWLIYIEGKDALTIDGYGLDIFRKYIRIFPGTDMSKLLHGYLAYHGLPSKDEEDGDSGDGLDSERDEDYAEAILHAFHKLPNSIVAHRIAAELYEQDNDYENALKVAESGYEVAQRHGRNTVTDFSNVKKAFNIILGTCLVHLFPPKHHTRALGVINSILAEDPDNIRCLMGRGYILQYSNKWGEAKVVFDKVASLLPGDLDDGIRAQEEAAWCTRQSQDPDSASKALSAIVDILDGLDGRETDQARCRWRLGQCFWNMGDHGREEAYRHFITSLKRSPEFAPAFTSLGIYYAEFSSPPDPKRANKCFQKAFELDPREGEAARRLAEGFAEEREWDLVEVVAQRTIDGEGGVNAGLENAAAASRYLPVNAWAWKALGVVEMNRQHYAPAIQAFQIALRTDAEDQLSWLRLGEVYSKAGRYEAAIKALKRAQELNSDDWIASYFLGDVERQTGQYQAAIVIFTAILSKHPHETKVLLSLAQTYFDLGRAELVAFFTARAEASFVASIKTVLRLMQASSGYRRLVWKVAADALYQLSQLSAFTDADDVLSTVTQLSGFLSEQPSERLKELFTAPHGLDASSDSMLALSLLETAIFSYSYRASLGALDDTASASASHDLGVVLFSYAQILSEGRKQDLARQEAVVYFKEAIALDPINDIYWSALGTVMFSSQPKIAQHAYIRALEIDSRSAATWSNLGLFYLHHNDPQLATEAFYKAQILDPDYAMAWVGRGLIATLENKEIESRAFFEHSISLPTPVLDADVAFATRLFLHLRIAKNHNSHDAIFPAFFVLERFCKQRSQDAYAWHLFGLVCESIGQYELGIAAIERAISILEVAYEESEDPILERRFTIAHVNMGRLRLSSGDCEGALAAFQVVLSLLPEDTEDQSTRSLLAQAQLCAGLASFKLGSLEEALQFCESALESSADDTTIRNHAVVVLAQTLWAIGTDEGRESAKGQLLQSIETDPENLLAINALAGMGILTDDDSLVDAALSEILSLSIQERQERDPAGDVTYLLIQHHLSQGDIMQAISVAQKSVLAHPSHSKHKRQLATLSLQAGDVSSAQAILSSLSASSEEDLTQTRESVALQAIAEENARLAEKAVMLTPWKEMGWQSLSYVRAKNAEV</sequence>
<dbReference type="EMBL" id="JAEVFJ010000027">
    <property type="protein sequence ID" value="KAH8093923.1"/>
    <property type="molecule type" value="Genomic_DNA"/>
</dbReference>
<dbReference type="PANTHER" id="PTHR15704:SF7">
    <property type="entry name" value="SUPERKILLER COMPLEX PROTEIN 3"/>
    <property type="match status" value="1"/>
</dbReference>
<dbReference type="InterPro" id="IPR039226">
    <property type="entry name" value="Ski3/TTC37"/>
</dbReference>
<evidence type="ECO:0000256" key="3">
    <source>
        <dbReference type="PROSITE-ProRule" id="PRU00339"/>
    </source>
</evidence>
<dbReference type="PANTHER" id="PTHR15704">
    <property type="entry name" value="SUPERKILLER 3 PROTEIN-RELATED"/>
    <property type="match status" value="1"/>
</dbReference>
<dbReference type="Pfam" id="PF18833">
    <property type="entry name" value="TPR_22"/>
    <property type="match status" value="1"/>
</dbReference>
<accession>A0A8K0UIY6</accession>
<proteinExistence type="predicted"/>
<dbReference type="GO" id="GO:0006401">
    <property type="term" value="P:RNA catabolic process"/>
    <property type="evidence" value="ECO:0007669"/>
    <property type="project" value="InterPro"/>
</dbReference>
<evidence type="ECO:0000256" key="1">
    <source>
        <dbReference type="ARBA" id="ARBA00022737"/>
    </source>
</evidence>
<keyword evidence="5" id="KW-1185">Reference proteome</keyword>
<gene>
    <name evidence="4" type="ORF">BXZ70DRAFT_948466</name>
</gene>
<keyword evidence="1" id="KW-0677">Repeat</keyword>
<feature type="repeat" description="TPR" evidence="3">
    <location>
        <begin position="39"/>
        <end position="72"/>
    </location>
</feature>
<keyword evidence="2 3" id="KW-0802">TPR repeat</keyword>
<evidence type="ECO:0000256" key="2">
    <source>
        <dbReference type="ARBA" id="ARBA00022803"/>
    </source>
</evidence>
<dbReference type="GO" id="GO:0055087">
    <property type="term" value="C:Ski complex"/>
    <property type="evidence" value="ECO:0007669"/>
    <property type="project" value="InterPro"/>
</dbReference>
<dbReference type="InterPro" id="IPR019734">
    <property type="entry name" value="TPR_rpt"/>
</dbReference>
<feature type="repeat" description="TPR" evidence="3">
    <location>
        <begin position="1143"/>
        <end position="1176"/>
    </location>
</feature>
<dbReference type="PROSITE" id="PS50005">
    <property type="entry name" value="TPR"/>
    <property type="match status" value="5"/>
</dbReference>
<dbReference type="Pfam" id="PF13181">
    <property type="entry name" value="TPR_8"/>
    <property type="match status" value="1"/>
</dbReference>
<organism evidence="4 5">
    <name type="scientific">Cristinia sonorae</name>
    <dbReference type="NCBI Taxonomy" id="1940300"/>
    <lineage>
        <taxon>Eukaryota</taxon>
        <taxon>Fungi</taxon>
        <taxon>Dikarya</taxon>
        <taxon>Basidiomycota</taxon>
        <taxon>Agaricomycotina</taxon>
        <taxon>Agaricomycetes</taxon>
        <taxon>Agaricomycetidae</taxon>
        <taxon>Agaricales</taxon>
        <taxon>Pleurotineae</taxon>
        <taxon>Stephanosporaceae</taxon>
        <taxon>Cristinia</taxon>
    </lineage>
</organism>
<evidence type="ECO:0000313" key="5">
    <source>
        <dbReference type="Proteomes" id="UP000813824"/>
    </source>
</evidence>
<dbReference type="Gene3D" id="1.25.40.10">
    <property type="entry name" value="Tetratricopeptide repeat domain"/>
    <property type="match status" value="5"/>
</dbReference>
<dbReference type="SUPFAM" id="SSF48452">
    <property type="entry name" value="TPR-like"/>
    <property type="match status" value="4"/>
</dbReference>
<protein>
    <submittedName>
        <fullName evidence="4">TPR-like protein</fullName>
    </submittedName>
</protein>
<feature type="repeat" description="TPR" evidence="3">
    <location>
        <begin position="984"/>
        <end position="1017"/>
    </location>
</feature>
<comment type="caution">
    <text evidence="4">The sequence shown here is derived from an EMBL/GenBank/DDBJ whole genome shotgun (WGS) entry which is preliminary data.</text>
</comment>
<reference evidence="4" key="1">
    <citation type="journal article" date="2021" name="New Phytol.">
        <title>Evolutionary innovations through gain and loss of genes in the ectomycorrhizal Boletales.</title>
        <authorList>
            <person name="Wu G."/>
            <person name="Miyauchi S."/>
            <person name="Morin E."/>
            <person name="Kuo A."/>
            <person name="Drula E."/>
            <person name="Varga T."/>
            <person name="Kohler A."/>
            <person name="Feng B."/>
            <person name="Cao Y."/>
            <person name="Lipzen A."/>
            <person name="Daum C."/>
            <person name="Hundley H."/>
            <person name="Pangilinan J."/>
            <person name="Johnson J."/>
            <person name="Barry K."/>
            <person name="LaButti K."/>
            <person name="Ng V."/>
            <person name="Ahrendt S."/>
            <person name="Min B."/>
            <person name="Choi I.G."/>
            <person name="Park H."/>
            <person name="Plett J.M."/>
            <person name="Magnuson J."/>
            <person name="Spatafora J.W."/>
            <person name="Nagy L.G."/>
            <person name="Henrissat B."/>
            <person name="Grigoriev I.V."/>
            <person name="Yang Z.L."/>
            <person name="Xu J."/>
            <person name="Martin F.M."/>
        </authorList>
    </citation>
    <scope>NUCLEOTIDE SEQUENCE</scope>
    <source>
        <strain evidence="4">KKN 215</strain>
    </source>
</reference>
<dbReference type="SMART" id="SM00028">
    <property type="entry name" value="TPR"/>
    <property type="match status" value="15"/>
</dbReference>
<dbReference type="OrthoDB" id="421075at2759"/>
<evidence type="ECO:0000313" key="4">
    <source>
        <dbReference type="EMBL" id="KAH8093923.1"/>
    </source>
</evidence>
<dbReference type="Pfam" id="PF13432">
    <property type="entry name" value="TPR_16"/>
    <property type="match status" value="4"/>
</dbReference>
<name>A0A8K0UIY6_9AGAR</name>